<dbReference type="CDD" id="cd13836">
    <property type="entry name" value="IHF_B"/>
    <property type="match status" value="1"/>
</dbReference>
<protein>
    <submittedName>
        <fullName evidence="2">Integration host factor subunit beta (IHF-beta)</fullName>
    </submittedName>
</protein>
<dbReference type="InterPro" id="IPR000119">
    <property type="entry name" value="Hist_DNA-bd"/>
</dbReference>
<name>E6QAA9_9ZZZZ</name>
<dbReference type="EMBL" id="CABP01000047">
    <property type="protein sequence ID" value="CBI04135.1"/>
    <property type="molecule type" value="Genomic_DNA"/>
</dbReference>
<evidence type="ECO:0000313" key="2">
    <source>
        <dbReference type="EMBL" id="CBI04135.1"/>
    </source>
</evidence>
<proteinExistence type="predicted"/>
<dbReference type="Pfam" id="PF00216">
    <property type="entry name" value="Bac_DNA_binding"/>
    <property type="match status" value="1"/>
</dbReference>
<comment type="caution">
    <text evidence="2">The sequence shown here is derived from an EMBL/GenBank/DDBJ whole genome shotgun (WGS) entry which is preliminary data.</text>
</comment>
<evidence type="ECO:0000256" key="1">
    <source>
        <dbReference type="SAM" id="MobiDB-lite"/>
    </source>
</evidence>
<dbReference type="PANTHER" id="PTHR33175">
    <property type="entry name" value="DNA-BINDING PROTEIN HU"/>
    <property type="match status" value="1"/>
</dbReference>
<organism evidence="2">
    <name type="scientific">mine drainage metagenome</name>
    <dbReference type="NCBI Taxonomy" id="410659"/>
    <lineage>
        <taxon>unclassified sequences</taxon>
        <taxon>metagenomes</taxon>
        <taxon>ecological metagenomes</taxon>
    </lineage>
</organism>
<dbReference type="GO" id="GO:0005829">
    <property type="term" value="C:cytosol"/>
    <property type="evidence" value="ECO:0007669"/>
    <property type="project" value="TreeGrafter"/>
</dbReference>
<reference evidence="2" key="1">
    <citation type="submission" date="2009-10" db="EMBL/GenBank/DDBJ databases">
        <title>Diversity of trophic interactions inside an arsenic-rich microbial ecosystem.</title>
        <authorList>
            <person name="Bertin P.N."/>
            <person name="Heinrich-Salmeron A."/>
            <person name="Pelletier E."/>
            <person name="Goulhen-Chollet F."/>
            <person name="Arsene-Ploetze F."/>
            <person name="Gallien S."/>
            <person name="Calteau A."/>
            <person name="Vallenet D."/>
            <person name="Casiot C."/>
            <person name="Chane-Woon-Ming B."/>
            <person name="Giloteaux L."/>
            <person name="Barakat M."/>
            <person name="Bonnefoy V."/>
            <person name="Bruneel O."/>
            <person name="Chandler M."/>
            <person name="Cleiss J."/>
            <person name="Duran R."/>
            <person name="Elbaz-Poulichet F."/>
            <person name="Fonknechten N."/>
            <person name="Lauga B."/>
            <person name="Mornico D."/>
            <person name="Ortet P."/>
            <person name="Schaeffer C."/>
            <person name="Siguier P."/>
            <person name="Alexander Thil Smith A."/>
            <person name="Van Dorsselaer A."/>
            <person name="Weissenbach J."/>
            <person name="Medigue C."/>
            <person name="Le Paslier D."/>
        </authorList>
    </citation>
    <scope>NUCLEOTIDE SEQUENCE</scope>
</reference>
<sequence length="98" mass="10785">MVKSELIKNLHTKLKQQSITGSLDHDVIEESVNHIIDTLADALAAGGRVEIRGFGSFSLHDIPARLGRNPKTGERVHVPPKKAVHFKPGNDLRDQVDC</sequence>
<dbReference type="GO" id="GO:0030527">
    <property type="term" value="F:structural constituent of chromatin"/>
    <property type="evidence" value="ECO:0007669"/>
    <property type="project" value="InterPro"/>
</dbReference>
<dbReference type="SUPFAM" id="SSF47729">
    <property type="entry name" value="IHF-like DNA-binding proteins"/>
    <property type="match status" value="1"/>
</dbReference>
<dbReference type="AlphaFoldDB" id="E6QAA9"/>
<dbReference type="PRINTS" id="PR01727">
    <property type="entry name" value="DNABINDINGHU"/>
</dbReference>
<dbReference type="InterPro" id="IPR010992">
    <property type="entry name" value="IHF-like_DNA-bd_dom_sf"/>
</dbReference>
<dbReference type="GO" id="GO:0003677">
    <property type="term" value="F:DNA binding"/>
    <property type="evidence" value="ECO:0007669"/>
    <property type="project" value="InterPro"/>
</dbReference>
<dbReference type="PANTHER" id="PTHR33175:SF5">
    <property type="entry name" value="INTEGRATION HOST FACTOR SUBUNIT BETA"/>
    <property type="match status" value="1"/>
</dbReference>
<feature type="compositionally biased region" description="Basic and acidic residues" evidence="1">
    <location>
        <begin position="88"/>
        <end position="98"/>
    </location>
</feature>
<dbReference type="SMART" id="SM00411">
    <property type="entry name" value="BHL"/>
    <property type="match status" value="1"/>
</dbReference>
<gene>
    <name evidence="2" type="primary">ihfB</name>
    <name evidence="2" type="ORF">CARN5_2445</name>
</gene>
<dbReference type="Gene3D" id="4.10.520.10">
    <property type="entry name" value="IHF-like DNA-binding proteins"/>
    <property type="match status" value="1"/>
</dbReference>
<feature type="region of interest" description="Disordered" evidence="1">
    <location>
        <begin position="65"/>
        <end position="98"/>
    </location>
</feature>
<accession>E6QAA9</accession>